<protein>
    <submittedName>
        <fullName evidence="2">Uncharacterized protein</fullName>
    </submittedName>
</protein>
<sequence>MECEHPNFAHYSMPEPEVHTGLVVLAGEVTKPELTCVNRRASAEEKETVHKLPERIHRHRPIPVKAPDAQAGGRLPEVAPPPGEHARPHGHLRGRNESTW</sequence>
<reference evidence="2" key="2">
    <citation type="journal article" date="2015" name="Data Brief">
        <title>Shoot transcriptome of the giant reed, Arundo donax.</title>
        <authorList>
            <person name="Barrero R.A."/>
            <person name="Guerrero F.D."/>
            <person name="Moolhuijzen P."/>
            <person name="Goolsby J.A."/>
            <person name="Tidwell J."/>
            <person name="Bellgard S.E."/>
            <person name="Bellgard M.I."/>
        </authorList>
    </citation>
    <scope>NUCLEOTIDE SEQUENCE</scope>
    <source>
        <tissue evidence="2">Shoot tissue taken approximately 20 cm above the soil surface</tissue>
    </source>
</reference>
<evidence type="ECO:0000313" key="2">
    <source>
        <dbReference type="EMBL" id="JAE36855.1"/>
    </source>
</evidence>
<feature type="compositionally biased region" description="Basic and acidic residues" evidence="1">
    <location>
        <begin position="41"/>
        <end position="55"/>
    </location>
</feature>
<proteinExistence type="predicted"/>
<evidence type="ECO:0000256" key="1">
    <source>
        <dbReference type="SAM" id="MobiDB-lite"/>
    </source>
</evidence>
<dbReference type="EMBL" id="GBRH01161041">
    <property type="protein sequence ID" value="JAE36855.1"/>
    <property type="molecule type" value="Transcribed_RNA"/>
</dbReference>
<reference evidence="2" key="1">
    <citation type="submission" date="2014-09" db="EMBL/GenBank/DDBJ databases">
        <authorList>
            <person name="Magalhaes I.L.F."/>
            <person name="Oliveira U."/>
            <person name="Santos F.R."/>
            <person name="Vidigal T.H.D.A."/>
            <person name="Brescovit A.D."/>
            <person name="Santos A.J."/>
        </authorList>
    </citation>
    <scope>NUCLEOTIDE SEQUENCE</scope>
    <source>
        <tissue evidence="2">Shoot tissue taken approximately 20 cm above the soil surface</tissue>
    </source>
</reference>
<dbReference type="AlphaFoldDB" id="A0A0A9HI54"/>
<accession>A0A0A9HI54</accession>
<organism evidence="2">
    <name type="scientific">Arundo donax</name>
    <name type="common">Giant reed</name>
    <name type="synonym">Donax arundinaceus</name>
    <dbReference type="NCBI Taxonomy" id="35708"/>
    <lineage>
        <taxon>Eukaryota</taxon>
        <taxon>Viridiplantae</taxon>
        <taxon>Streptophyta</taxon>
        <taxon>Embryophyta</taxon>
        <taxon>Tracheophyta</taxon>
        <taxon>Spermatophyta</taxon>
        <taxon>Magnoliopsida</taxon>
        <taxon>Liliopsida</taxon>
        <taxon>Poales</taxon>
        <taxon>Poaceae</taxon>
        <taxon>PACMAD clade</taxon>
        <taxon>Arundinoideae</taxon>
        <taxon>Arundineae</taxon>
        <taxon>Arundo</taxon>
    </lineage>
</organism>
<name>A0A0A9HI54_ARUDO</name>
<feature type="region of interest" description="Disordered" evidence="1">
    <location>
        <begin position="41"/>
        <end position="100"/>
    </location>
</feature>